<dbReference type="PRINTS" id="PR00344">
    <property type="entry name" value="BCTRLSENSOR"/>
</dbReference>
<dbReference type="InterPro" id="IPR003661">
    <property type="entry name" value="HisK_dim/P_dom"/>
</dbReference>
<evidence type="ECO:0000256" key="3">
    <source>
        <dbReference type="ARBA" id="ARBA00006402"/>
    </source>
</evidence>
<dbReference type="SMART" id="SM00065">
    <property type="entry name" value="GAF"/>
    <property type="match status" value="1"/>
</dbReference>
<dbReference type="Gene3D" id="3.30.450.40">
    <property type="match status" value="1"/>
</dbReference>
<feature type="domain" description="Response regulatory" evidence="14">
    <location>
        <begin position="1358"/>
        <end position="1475"/>
    </location>
</feature>
<dbReference type="Pfam" id="PF00072">
    <property type="entry name" value="Response_reg"/>
    <property type="match status" value="1"/>
</dbReference>
<evidence type="ECO:0000256" key="4">
    <source>
        <dbReference type="ARBA" id="ARBA00012438"/>
    </source>
</evidence>
<feature type="domain" description="HAMP" evidence="15">
    <location>
        <begin position="742"/>
        <end position="794"/>
    </location>
</feature>
<dbReference type="Gene3D" id="3.40.50.2300">
    <property type="match status" value="1"/>
</dbReference>
<keyword evidence="17" id="KW-1185">Reference proteome</keyword>
<dbReference type="InterPro" id="IPR004358">
    <property type="entry name" value="Sig_transdc_His_kin-like_C"/>
</dbReference>
<keyword evidence="9" id="KW-0472">Membrane</keyword>
<feature type="domain" description="HAMP" evidence="15">
    <location>
        <begin position="282"/>
        <end position="334"/>
    </location>
</feature>
<feature type="domain" description="HAMP" evidence="15">
    <location>
        <begin position="190"/>
        <end position="242"/>
    </location>
</feature>
<dbReference type="EMBL" id="CP034550">
    <property type="protein sequence ID" value="QFZ19241.1"/>
    <property type="molecule type" value="Genomic_DNA"/>
</dbReference>
<evidence type="ECO:0000256" key="8">
    <source>
        <dbReference type="ARBA" id="ARBA00022777"/>
    </source>
</evidence>
<evidence type="ECO:0000259" key="14">
    <source>
        <dbReference type="PROSITE" id="PS50110"/>
    </source>
</evidence>
<evidence type="ECO:0000256" key="5">
    <source>
        <dbReference type="ARBA" id="ARBA00022553"/>
    </source>
</evidence>
<dbReference type="FunFam" id="3.30.565.10:FF:000010">
    <property type="entry name" value="Sensor histidine kinase RcsC"/>
    <property type="match status" value="1"/>
</dbReference>
<dbReference type="InterPro" id="IPR001789">
    <property type="entry name" value="Sig_transdc_resp-reg_receiver"/>
</dbReference>
<evidence type="ECO:0000256" key="9">
    <source>
        <dbReference type="ARBA" id="ARBA00022989"/>
    </source>
</evidence>
<dbReference type="InterPro" id="IPR036097">
    <property type="entry name" value="HisK_dim/P_sf"/>
</dbReference>
<feature type="domain" description="HAMP" evidence="15">
    <location>
        <begin position="650"/>
        <end position="702"/>
    </location>
</feature>
<dbReference type="InterPro" id="IPR003660">
    <property type="entry name" value="HAMP_dom"/>
</dbReference>
<dbReference type="SMART" id="SM00448">
    <property type="entry name" value="REC"/>
    <property type="match status" value="1"/>
</dbReference>
<dbReference type="EC" id="2.7.13.3" evidence="4"/>
<dbReference type="SUPFAM" id="SSF52172">
    <property type="entry name" value="CheY-like"/>
    <property type="match status" value="1"/>
</dbReference>
<feature type="modified residue" description="4-aspartylphosphate" evidence="12">
    <location>
        <position position="1408"/>
    </location>
</feature>
<evidence type="ECO:0000313" key="16">
    <source>
        <dbReference type="EMBL" id="QFZ19241.1"/>
    </source>
</evidence>
<dbReference type="PROSITE" id="PS50110">
    <property type="entry name" value="RESPONSE_REGULATORY"/>
    <property type="match status" value="1"/>
</dbReference>
<dbReference type="InterPro" id="IPR029016">
    <property type="entry name" value="GAF-like_dom_sf"/>
</dbReference>
<dbReference type="SUPFAM" id="SSF55781">
    <property type="entry name" value="GAF domain-like"/>
    <property type="match status" value="1"/>
</dbReference>
<dbReference type="Pfam" id="PF13185">
    <property type="entry name" value="GAF_2"/>
    <property type="match status" value="1"/>
</dbReference>
<dbReference type="Proteomes" id="UP000325787">
    <property type="component" value="Chromosome"/>
</dbReference>
<dbReference type="PROSITE" id="PS50109">
    <property type="entry name" value="HIS_KIN"/>
    <property type="match status" value="1"/>
</dbReference>
<dbReference type="InterPro" id="IPR036890">
    <property type="entry name" value="HATPase_C_sf"/>
</dbReference>
<keyword evidence="10" id="KW-0902">Two-component regulatory system</keyword>
<dbReference type="InterPro" id="IPR005467">
    <property type="entry name" value="His_kinase_dom"/>
</dbReference>
<dbReference type="FunFam" id="1.20.120.1530:FF:000002">
    <property type="entry name" value="Two-component osmosensing histidine kinase"/>
    <property type="match status" value="5"/>
</dbReference>
<evidence type="ECO:0000256" key="2">
    <source>
        <dbReference type="ARBA" id="ARBA00004236"/>
    </source>
</evidence>
<dbReference type="PANTHER" id="PTHR45339:SF1">
    <property type="entry name" value="HYBRID SIGNAL TRANSDUCTION HISTIDINE KINASE J"/>
    <property type="match status" value="1"/>
</dbReference>
<dbReference type="Pfam" id="PF02518">
    <property type="entry name" value="HATPase_c"/>
    <property type="match status" value="1"/>
</dbReference>
<dbReference type="RefSeq" id="WP_153278213.1">
    <property type="nucleotide sequence ID" value="NZ_CP034550.1"/>
</dbReference>
<dbReference type="KEGG" id="ssyi:EKG83_18935"/>
<protein>
    <recommendedName>
        <fullName evidence="11">Circadian input-output histidine kinase CikA</fullName>
        <ecNumber evidence="4">2.7.13.3</ecNumber>
    </recommendedName>
</protein>
<dbReference type="CDD" id="cd00082">
    <property type="entry name" value="HisKA"/>
    <property type="match status" value="1"/>
</dbReference>
<dbReference type="GO" id="GO:0005886">
    <property type="term" value="C:plasma membrane"/>
    <property type="evidence" value="ECO:0007669"/>
    <property type="project" value="UniProtKB-SubCell"/>
</dbReference>
<reference evidence="17" key="1">
    <citation type="journal article" date="2021" name="Curr. Microbiol.">
        <title>Complete genome of nocamycin-producing strain Saccharothrix syringae NRRL B-16468 reveals the biosynthetic potential for secondary metabolites.</title>
        <authorList>
            <person name="Mo X."/>
            <person name="Yang S."/>
        </authorList>
    </citation>
    <scope>NUCLEOTIDE SEQUENCE [LARGE SCALE GENOMIC DNA]</scope>
    <source>
        <strain evidence="17">ATCC 51364 / DSM 43886 / JCM 6844 / KCTC 9398 / NBRC 14523 / NRRL B-16468 / INA 2240</strain>
    </source>
</reference>
<dbReference type="Pfam" id="PF00512">
    <property type="entry name" value="HisKA"/>
    <property type="match status" value="1"/>
</dbReference>
<keyword evidence="5 12" id="KW-0597">Phosphoprotein</keyword>
<dbReference type="SMART" id="SM00388">
    <property type="entry name" value="HisKA"/>
    <property type="match status" value="1"/>
</dbReference>
<dbReference type="SMART" id="SM00304">
    <property type="entry name" value="HAMP"/>
    <property type="match status" value="10"/>
</dbReference>
<feature type="domain" description="HAMP" evidence="15">
    <location>
        <begin position="558"/>
        <end position="610"/>
    </location>
</feature>
<evidence type="ECO:0000259" key="13">
    <source>
        <dbReference type="PROSITE" id="PS50109"/>
    </source>
</evidence>
<comment type="subcellular location">
    <subcellularLocation>
        <location evidence="2">Cell membrane</location>
    </subcellularLocation>
</comment>
<keyword evidence="6" id="KW-0808">Transferase</keyword>
<proteinExistence type="inferred from homology"/>
<dbReference type="InterPro" id="IPR011006">
    <property type="entry name" value="CheY-like_superfamily"/>
</dbReference>
<organism evidence="16 17">
    <name type="scientific">Saccharothrix syringae</name>
    <name type="common">Nocardiopsis syringae</name>
    <dbReference type="NCBI Taxonomy" id="103733"/>
    <lineage>
        <taxon>Bacteria</taxon>
        <taxon>Bacillati</taxon>
        <taxon>Actinomycetota</taxon>
        <taxon>Actinomycetes</taxon>
        <taxon>Pseudonocardiales</taxon>
        <taxon>Pseudonocardiaceae</taxon>
        <taxon>Saccharothrix</taxon>
    </lineage>
</organism>
<dbReference type="Pfam" id="PF00672">
    <property type="entry name" value="HAMP"/>
    <property type="match status" value="9"/>
</dbReference>
<keyword evidence="9" id="KW-1133">Transmembrane helix</keyword>
<dbReference type="Gene3D" id="1.10.287.130">
    <property type="match status" value="1"/>
</dbReference>
<accession>A0A5Q0GYZ4</accession>
<evidence type="ECO:0000256" key="11">
    <source>
        <dbReference type="ARBA" id="ARBA00074306"/>
    </source>
</evidence>
<feature type="domain" description="HAMP" evidence="15">
    <location>
        <begin position="834"/>
        <end position="886"/>
    </location>
</feature>
<evidence type="ECO:0000256" key="1">
    <source>
        <dbReference type="ARBA" id="ARBA00000085"/>
    </source>
</evidence>
<feature type="domain" description="HAMP" evidence="15">
    <location>
        <begin position="374"/>
        <end position="426"/>
    </location>
</feature>
<name>A0A5Q0GYZ4_SACSY</name>
<dbReference type="SUPFAM" id="SSF58104">
    <property type="entry name" value="Methyl-accepting chemotaxis protein (MCP) signaling domain"/>
    <property type="match status" value="3"/>
</dbReference>
<dbReference type="InterPro" id="IPR003018">
    <property type="entry name" value="GAF"/>
</dbReference>
<keyword evidence="7" id="KW-0812">Transmembrane</keyword>
<comment type="similarity">
    <text evidence="3">In the N-terminal section; belongs to the phytochrome family.</text>
</comment>
<feature type="domain" description="Histidine kinase" evidence="13">
    <location>
        <begin position="1094"/>
        <end position="1313"/>
    </location>
</feature>
<evidence type="ECO:0000256" key="12">
    <source>
        <dbReference type="PROSITE-ProRule" id="PRU00169"/>
    </source>
</evidence>
<evidence type="ECO:0000259" key="15">
    <source>
        <dbReference type="PROSITE" id="PS50885"/>
    </source>
</evidence>
<dbReference type="SUPFAM" id="SSF55874">
    <property type="entry name" value="ATPase domain of HSP90 chaperone/DNA topoisomerase II/histidine kinase"/>
    <property type="match status" value="1"/>
</dbReference>
<dbReference type="SUPFAM" id="SSF47384">
    <property type="entry name" value="Homodimeric domain of signal transducing histidine kinase"/>
    <property type="match status" value="1"/>
</dbReference>
<keyword evidence="8 16" id="KW-0418">Kinase</keyword>
<sequence>MTTVQDDADVTLARLLSAMREMRDGNFRRRLVVPRGGVGAELAEAFNEIAERNQWLVGELTRVRQSVGQEGILGERLAPSTGTGGWELAAGAVNGLIDDLTRPTAELSRVLAAVAEGDLSQEIVVDARGEVAALVESFNSMTATLRTFAGEVTRVAREVGTEGRLGGQAQVPGVAGTWRDLTDSVNFMADNLTKQVRDIAQVATAVAQGDLTQKITVTVAGEMLELKETVNTMVDQLSSFADEVTRVAREVGTDGRLGGQAQVTGVAGTWRDLTDNVNFMANNLTSQVRNIAQVATAVAQGDLSQKITVDARGEILELKTTINTMVDQLSAFAQEVTRVAREVGTDGRLGGQAQVPGVAGTWRDLTDSVNFMAGNLTSQVRNIAQVTTAVAQGDLSQKIDVDARGEILQLKTTINTMVDQLSSFAAEVTRVAREVGSDGRLGGQAQVPGVAGTWRDLTDSVNFMAGNLTSQVRNIAQVATAVARGDLSQKITVTARGEILELKDTINTMVDQLSAFADEVTRVAREVGTDGRLGGQAQVPGVAGTWRDLTDSVNFMANNLTAQVRSIAQVTTAVALGDLSQKITVDARGEILELKSTINTMVDQLSAFADEVTRVAREVGTDGRLGGQARVPGVAGTWKNLTDNVNVMADNLSTQVRSIAEVATAVARGDLSQKITVEAKGEVAALAETINGMVDTLRAFADEVTRVAREVGTEGILGGQARVPNVAGTWKDLTDNVNSMANNLTNQVRNIAQVTTAVALGDLSKKIDVDARGEILELKTTINTMVDQLSSFAQEVTRVAREVGTEGKLGGQAEVEGVSGTWKRLTENVNELAGNLTRQVRAIAVVATAVTAGDLTRQITVDASGEVADLKDNINRMISNLRASTRANQEQDWLKTNLARLSGQMQGHRDLKAMASLVMSELTPLVSAQHGAFFLVDNESEVLELTAAYGWSPRGGRPWRFKRGEGLIGQVAVEKKTVLVTDVPPGYLQVTSGLGAAPPANLVILPIVFQGETLGVIELGSFGEFTEVHLDLLDQLKENIGVNVNTMLANARTDSLLAESQRLTEELRAGSVELEARARQLSSASKYKSEFMANMSHELRTPLNSLLILAKLLADNLDGNLNPKQVEFARTIHSSGTDLLQLIDDILDLTKVEAGHMQVQTDPVRVSDLVAYVEALTSPLAAEKGLAFDVVVDPDVPSTLHTDEHRVQQILRNLLSNAVKFTHDGEIKLRIRVVGDSVAFDVQDTGIGIPAEKLSVIFEAFQQADGTTSRKYGGTGLGLSISRELSTLLDGRLDVRSEPGFGSTFTLYLPLGEQGLLPQVVVEAQELPELLTPAEPAAEPVVAPEELPPPPMRFHGEKVLIVDDDLRNVFALTSVLELHGLNVIYADNGITGVRALEQYDDVALVLMDIMMPELDGNATMAAIRAMSRYADLPVIAVTAKAMKGDREKSLASGATDYVTKPVDTDHLLRLIAFYLGVEQD</sequence>
<dbReference type="PANTHER" id="PTHR45339">
    <property type="entry name" value="HYBRID SIGNAL TRANSDUCTION HISTIDINE KINASE J"/>
    <property type="match status" value="1"/>
</dbReference>
<evidence type="ECO:0000256" key="10">
    <source>
        <dbReference type="ARBA" id="ARBA00023012"/>
    </source>
</evidence>
<dbReference type="Gene3D" id="1.20.120.1530">
    <property type="match status" value="6"/>
</dbReference>
<evidence type="ECO:0000313" key="17">
    <source>
        <dbReference type="Proteomes" id="UP000325787"/>
    </source>
</evidence>
<dbReference type="InterPro" id="IPR003594">
    <property type="entry name" value="HATPase_dom"/>
</dbReference>
<dbReference type="CDD" id="cd16922">
    <property type="entry name" value="HATPase_EvgS-ArcB-TorS-like"/>
    <property type="match status" value="1"/>
</dbReference>
<evidence type="ECO:0000256" key="6">
    <source>
        <dbReference type="ARBA" id="ARBA00022679"/>
    </source>
</evidence>
<gene>
    <name evidence="16" type="ORF">EKG83_18935</name>
</gene>
<feature type="domain" description="HAMP" evidence="15">
    <location>
        <begin position="98"/>
        <end position="150"/>
    </location>
</feature>
<evidence type="ECO:0000256" key="7">
    <source>
        <dbReference type="ARBA" id="ARBA00022692"/>
    </source>
</evidence>
<dbReference type="CDD" id="cd06225">
    <property type="entry name" value="HAMP"/>
    <property type="match status" value="10"/>
</dbReference>
<dbReference type="PROSITE" id="PS50885">
    <property type="entry name" value="HAMP"/>
    <property type="match status" value="9"/>
</dbReference>
<dbReference type="Gene3D" id="3.30.565.10">
    <property type="entry name" value="Histidine kinase-like ATPase, C-terminal domain"/>
    <property type="match status" value="1"/>
</dbReference>
<comment type="catalytic activity">
    <reaction evidence="1">
        <text>ATP + protein L-histidine = ADP + protein N-phospho-L-histidine.</text>
        <dbReference type="EC" id="2.7.13.3"/>
    </reaction>
</comment>
<dbReference type="GO" id="GO:0000155">
    <property type="term" value="F:phosphorelay sensor kinase activity"/>
    <property type="evidence" value="ECO:0007669"/>
    <property type="project" value="InterPro"/>
</dbReference>
<feature type="domain" description="HAMP" evidence="15">
    <location>
        <begin position="466"/>
        <end position="518"/>
    </location>
</feature>
<dbReference type="SMART" id="SM00387">
    <property type="entry name" value="HATPase_c"/>
    <property type="match status" value="1"/>
</dbReference>